<proteinExistence type="predicted"/>
<organism evidence="2 3">
    <name type="scientific">Bordetella pseudohinzii</name>
    <dbReference type="NCBI Taxonomy" id="1331258"/>
    <lineage>
        <taxon>Bacteria</taxon>
        <taxon>Pseudomonadati</taxon>
        <taxon>Pseudomonadota</taxon>
        <taxon>Betaproteobacteria</taxon>
        <taxon>Burkholderiales</taxon>
        <taxon>Alcaligenaceae</taxon>
        <taxon>Bordetella</taxon>
    </lineage>
</organism>
<name>A0A0J6BQX6_9BORD</name>
<dbReference type="CDD" id="cd05560">
    <property type="entry name" value="Xcc1710_like"/>
    <property type="match status" value="1"/>
</dbReference>
<dbReference type="AlphaFoldDB" id="A0A0J6BQX6"/>
<accession>A0A0M7CNJ6</accession>
<accession>A0A0J6BQX6</accession>
<dbReference type="InterPro" id="IPR007523">
    <property type="entry name" value="NDUFAF3/AAMDC"/>
</dbReference>
<sequence>MKLHTDPATALNTVTAYGEGYIEVNQVRFSHAVAFGPEGDVTEWPVRAPADISSAHLQQAAGLVAAKRDPLAFLDEPESPALQRSADTPEVLIVGTGLRQRLLPPEALRPLLMAGVGVEVMDTQAAARTYNILMAEGRRVVVALLPTDGDPPA</sequence>
<evidence type="ECO:0000313" key="2">
    <source>
        <dbReference type="EMBL" id="CUI41466.1"/>
    </source>
</evidence>
<dbReference type="Proteomes" id="UP000053096">
    <property type="component" value="Unassembled WGS sequence"/>
</dbReference>
<dbReference type="InterPro" id="IPR036748">
    <property type="entry name" value="MTH938-like_sf"/>
</dbReference>
<dbReference type="EMBL" id="CYTV01000001">
    <property type="protein sequence ID" value="CUI41466.1"/>
    <property type="molecule type" value="Genomic_DNA"/>
</dbReference>
<keyword evidence="4" id="KW-1185">Reference proteome</keyword>
<evidence type="ECO:0000313" key="1">
    <source>
        <dbReference type="EMBL" id="ANY15745.1"/>
    </source>
</evidence>
<dbReference type="RefSeq" id="WP_043207597.1">
    <property type="nucleotide sequence ID" value="NZ_CAJGUP010000111.1"/>
</dbReference>
<gene>
    <name evidence="1" type="ORF">BBN53_07420</name>
    <name evidence="2" type="ORF">ERS370011_00491</name>
</gene>
<dbReference type="OrthoDB" id="9800373at2"/>
<dbReference type="PANTHER" id="PTHR21192">
    <property type="entry name" value="NUCLEAR PROTEIN E3-3"/>
    <property type="match status" value="1"/>
</dbReference>
<reference evidence="2 3" key="1">
    <citation type="submission" date="2015-09" db="EMBL/GenBank/DDBJ databases">
        <authorList>
            <person name="Jackson K.R."/>
            <person name="Lunt B.L."/>
            <person name="Fisher J.N.B."/>
            <person name="Gardner A.V."/>
            <person name="Bailey M.E."/>
            <person name="Deus L.M."/>
            <person name="Earl A.S."/>
            <person name="Gibby P.D."/>
            <person name="Hartmann K.A."/>
            <person name="Liu J.E."/>
            <person name="Manci A.M."/>
            <person name="Nielsen D.A."/>
            <person name="Solomon M.B."/>
            <person name="Breakwell D.P."/>
            <person name="Burnett S.H."/>
            <person name="Grose J.H."/>
        </authorList>
    </citation>
    <scope>NUCLEOTIDE SEQUENCE [LARGE SCALE GENOMIC DNA]</scope>
    <source>
        <strain evidence="2 3">2789STDY5608636</strain>
    </source>
</reference>
<evidence type="ECO:0000313" key="3">
    <source>
        <dbReference type="Proteomes" id="UP000053096"/>
    </source>
</evidence>
<dbReference type="EMBL" id="CP016440">
    <property type="protein sequence ID" value="ANY15745.1"/>
    <property type="molecule type" value="Genomic_DNA"/>
</dbReference>
<dbReference type="KEGG" id="bpdz:BBN53_07420"/>
<dbReference type="SUPFAM" id="SSF64076">
    <property type="entry name" value="MTH938-like"/>
    <property type="match status" value="1"/>
</dbReference>
<protein>
    <submittedName>
        <fullName evidence="2">Protein of uncharacterized function (DUF498/DUF598)</fullName>
    </submittedName>
</protein>
<reference evidence="1 4" key="2">
    <citation type="submission" date="2016-07" db="EMBL/GenBank/DDBJ databases">
        <title>Complete genome sequences of Bordetella pseudohinzii.</title>
        <authorList>
            <person name="Spilker T."/>
            <person name="Darrah R."/>
            <person name="LiPuma J.J."/>
        </authorList>
    </citation>
    <scope>NUCLEOTIDE SEQUENCE [LARGE SCALE GENOMIC DNA]</scope>
    <source>
        <strain evidence="1 4">HI4681</strain>
    </source>
</reference>
<dbReference type="PANTHER" id="PTHR21192:SF2">
    <property type="entry name" value="NADH DEHYDROGENASE [UBIQUINONE] 1 ALPHA SUBCOMPLEX ASSEMBLY FACTOR 3"/>
    <property type="match status" value="1"/>
</dbReference>
<dbReference type="Gene3D" id="3.40.1230.10">
    <property type="entry name" value="MTH938-like"/>
    <property type="match status" value="1"/>
</dbReference>
<evidence type="ECO:0000313" key="4">
    <source>
        <dbReference type="Proteomes" id="UP000092950"/>
    </source>
</evidence>
<dbReference type="Proteomes" id="UP000092950">
    <property type="component" value="Chromosome"/>
</dbReference>
<dbReference type="Pfam" id="PF04430">
    <property type="entry name" value="DUF498"/>
    <property type="match status" value="1"/>
</dbReference>